<proteinExistence type="predicted"/>
<dbReference type="WBParaSite" id="jg16784">
    <property type="protein sequence ID" value="jg16784"/>
    <property type="gene ID" value="jg16784"/>
</dbReference>
<name>A0A915D788_9BILA</name>
<organism evidence="1 2">
    <name type="scientific">Ditylenchus dipsaci</name>
    <dbReference type="NCBI Taxonomy" id="166011"/>
    <lineage>
        <taxon>Eukaryota</taxon>
        <taxon>Metazoa</taxon>
        <taxon>Ecdysozoa</taxon>
        <taxon>Nematoda</taxon>
        <taxon>Chromadorea</taxon>
        <taxon>Rhabditida</taxon>
        <taxon>Tylenchina</taxon>
        <taxon>Tylenchomorpha</taxon>
        <taxon>Sphaerularioidea</taxon>
        <taxon>Anguinidae</taxon>
        <taxon>Anguininae</taxon>
        <taxon>Ditylenchus</taxon>
    </lineage>
</organism>
<reference evidence="2" key="1">
    <citation type="submission" date="2022-11" db="UniProtKB">
        <authorList>
            <consortium name="WormBaseParasite"/>
        </authorList>
    </citation>
    <scope>IDENTIFICATION</scope>
</reference>
<accession>A0A915D788</accession>
<sequence length="80" mass="9176">MFQYLTRFSLNEDVTAEDRTDAKRKLKKMIYSASAPLHPDTRTSSQFPGDGNSRLFRQSQVVGIGKKGLTWSFWNSTDKM</sequence>
<keyword evidence="1" id="KW-1185">Reference proteome</keyword>
<dbReference type="AlphaFoldDB" id="A0A915D788"/>
<dbReference type="Proteomes" id="UP000887574">
    <property type="component" value="Unplaced"/>
</dbReference>
<evidence type="ECO:0000313" key="2">
    <source>
        <dbReference type="WBParaSite" id="jg16784"/>
    </source>
</evidence>
<protein>
    <submittedName>
        <fullName evidence="2">Uncharacterized protein</fullName>
    </submittedName>
</protein>
<evidence type="ECO:0000313" key="1">
    <source>
        <dbReference type="Proteomes" id="UP000887574"/>
    </source>
</evidence>